<name>A0A0D7A5U1_9AGAR</name>
<dbReference type="Proteomes" id="UP000054144">
    <property type="component" value="Unassembled WGS sequence"/>
</dbReference>
<dbReference type="EMBL" id="KN882034">
    <property type="protein sequence ID" value="KIY46357.1"/>
    <property type="molecule type" value="Genomic_DNA"/>
</dbReference>
<accession>A0A0D7A5U1</accession>
<evidence type="ECO:0000313" key="2">
    <source>
        <dbReference type="EMBL" id="KIY46357.1"/>
    </source>
</evidence>
<dbReference type="AlphaFoldDB" id="A0A0D7A5U1"/>
<keyword evidence="3" id="KW-1185">Reference proteome</keyword>
<evidence type="ECO:0000313" key="3">
    <source>
        <dbReference type="Proteomes" id="UP000054144"/>
    </source>
</evidence>
<reference evidence="2 3" key="1">
    <citation type="journal article" date="2015" name="Fungal Genet. Biol.">
        <title>Evolution of novel wood decay mechanisms in Agaricales revealed by the genome sequences of Fistulina hepatica and Cylindrobasidium torrendii.</title>
        <authorList>
            <person name="Floudas D."/>
            <person name="Held B.W."/>
            <person name="Riley R."/>
            <person name="Nagy L.G."/>
            <person name="Koehler G."/>
            <person name="Ransdell A.S."/>
            <person name="Younus H."/>
            <person name="Chow J."/>
            <person name="Chiniquy J."/>
            <person name="Lipzen A."/>
            <person name="Tritt A."/>
            <person name="Sun H."/>
            <person name="Haridas S."/>
            <person name="LaButti K."/>
            <person name="Ohm R.A."/>
            <person name="Kues U."/>
            <person name="Blanchette R.A."/>
            <person name="Grigoriev I.V."/>
            <person name="Minto R.E."/>
            <person name="Hibbett D.S."/>
        </authorList>
    </citation>
    <scope>NUCLEOTIDE SEQUENCE [LARGE SCALE GENOMIC DNA]</scope>
    <source>
        <strain evidence="2 3">ATCC 64428</strain>
    </source>
</reference>
<feature type="region of interest" description="Disordered" evidence="1">
    <location>
        <begin position="106"/>
        <end position="178"/>
    </location>
</feature>
<feature type="compositionally biased region" description="Polar residues" evidence="1">
    <location>
        <begin position="151"/>
        <end position="167"/>
    </location>
</feature>
<dbReference type="OrthoDB" id="118550at2759"/>
<gene>
    <name evidence="2" type="ORF">FISHEDRAFT_75694</name>
</gene>
<organism evidence="2 3">
    <name type="scientific">Fistulina hepatica ATCC 64428</name>
    <dbReference type="NCBI Taxonomy" id="1128425"/>
    <lineage>
        <taxon>Eukaryota</taxon>
        <taxon>Fungi</taxon>
        <taxon>Dikarya</taxon>
        <taxon>Basidiomycota</taxon>
        <taxon>Agaricomycotina</taxon>
        <taxon>Agaricomycetes</taxon>
        <taxon>Agaricomycetidae</taxon>
        <taxon>Agaricales</taxon>
        <taxon>Fistulinaceae</taxon>
        <taxon>Fistulina</taxon>
    </lineage>
</organism>
<proteinExistence type="predicted"/>
<protein>
    <submittedName>
        <fullName evidence="2">Uncharacterized protein</fullName>
    </submittedName>
</protein>
<evidence type="ECO:0000256" key="1">
    <source>
        <dbReference type="SAM" id="MobiDB-lite"/>
    </source>
</evidence>
<sequence>MEEFADVGEPKVRKALDNTIKDARLKMTDRTEIAINVDAEKVRRRAMGHGVLDQTGRKRFIRENRPAIEKRRQALKTADPTKYNIPGGAGGAFQAAAAQLLYPFDTDEDGEEGKLANDSIHSLHPGTRPPNPGSAAVNGARKPQLPASLKFRSSTHQTTNKSSNRVSSAEAGSLARGSSDAAVKTHLMWLT</sequence>